<dbReference type="Pfam" id="PF01966">
    <property type="entry name" value="HD"/>
    <property type="match status" value="1"/>
</dbReference>
<evidence type="ECO:0000313" key="3">
    <source>
        <dbReference type="EMBL" id="HIZ24750.1"/>
    </source>
</evidence>
<feature type="transmembrane region" description="Helical" evidence="1">
    <location>
        <begin position="85"/>
        <end position="103"/>
    </location>
</feature>
<dbReference type="InterPro" id="IPR006674">
    <property type="entry name" value="HD_domain"/>
</dbReference>
<feature type="transmembrane region" description="Helical" evidence="1">
    <location>
        <begin position="109"/>
        <end position="125"/>
    </location>
</feature>
<feature type="transmembrane region" description="Helical" evidence="1">
    <location>
        <begin position="130"/>
        <end position="147"/>
    </location>
</feature>
<organism evidence="3 4">
    <name type="scientific">Candidatus Gallimonas intestinigallinarum</name>
    <dbReference type="NCBI Taxonomy" id="2838604"/>
    <lineage>
        <taxon>Bacteria</taxon>
        <taxon>Bacillati</taxon>
        <taxon>Bacillota</taxon>
        <taxon>Clostridia</taxon>
        <taxon>Candidatus Gallimonas</taxon>
    </lineage>
</organism>
<dbReference type="InterPro" id="IPR052722">
    <property type="entry name" value="PgpH_phosphodiesterase"/>
</dbReference>
<reference evidence="3" key="1">
    <citation type="journal article" date="2021" name="PeerJ">
        <title>Extensive microbial diversity within the chicken gut microbiome revealed by metagenomics and culture.</title>
        <authorList>
            <person name="Gilroy R."/>
            <person name="Ravi A."/>
            <person name="Getino M."/>
            <person name="Pursley I."/>
            <person name="Horton D.L."/>
            <person name="Alikhan N.F."/>
            <person name="Baker D."/>
            <person name="Gharbi K."/>
            <person name="Hall N."/>
            <person name="Watson M."/>
            <person name="Adriaenssens E.M."/>
            <person name="Foster-Nyarko E."/>
            <person name="Jarju S."/>
            <person name="Secka A."/>
            <person name="Antonio M."/>
            <person name="Oren A."/>
            <person name="Chaudhuri R.R."/>
            <person name="La Ragione R."/>
            <person name="Hildebrand F."/>
            <person name="Pallen M.J."/>
        </authorList>
    </citation>
    <scope>NUCLEOTIDE SEQUENCE</scope>
    <source>
        <strain evidence="3">CHK33-5263</strain>
    </source>
</reference>
<dbReference type="SUPFAM" id="SSF109604">
    <property type="entry name" value="HD-domain/PDEase-like"/>
    <property type="match status" value="1"/>
</dbReference>
<proteinExistence type="predicted"/>
<dbReference type="SMART" id="SM00471">
    <property type="entry name" value="HDc"/>
    <property type="match status" value="1"/>
</dbReference>
<dbReference type="InterPro" id="IPR006675">
    <property type="entry name" value="HDIG_dom"/>
</dbReference>
<dbReference type="Pfam" id="PF07698">
    <property type="entry name" value="7TM-7TMR_HD"/>
    <property type="match status" value="1"/>
</dbReference>
<dbReference type="PANTHER" id="PTHR36442:SF1">
    <property type="entry name" value="CYCLIC-DI-AMP PHOSPHODIESTERASE PGPH"/>
    <property type="match status" value="1"/>
</dbReference>
<feature type="transmembrane region" description="Helical" evidence="1">
    <location>
        <begin position="159"/>
        <end position="179"/>
    </location>
</feature>
<dbReference type="PANTHER" id="PTHR36442">
    <property type="entry name" value="CYCLIC-DI-AMP PHOSPHODIESTERASE PGPH"/>
    <property type="match status" value="1"/>
</dbReference>
<feature type="transmembrane region" description="Helical" evidence="1">
    <location>
        <begin position="12"/>
        <end position="34"/>
    </location>
</feature>
<dbReference type="AlphaFoldDB" id="A0A9D2IVX5"/>
<comment type="caution">
    <text evidence="3">The sequence shown here is derived from an EMBL/GenBank/DDBJ whole genome shotgun (WGS) entry which is preliminary data.</text>
</comment>
<gene>
    <name evidence="3" type="ORF">H9812_04670</name>
</gene>
<dbReference type="EMBL" id="DXBS01000090">
    <property type="protein sequence ID" value="HIZ24750.1"/>
    <property type="molecule type" value="Genomic_DNA"/>
</dbReference>
<dbReference type="NCBIfam" id="TIGR00277">
    <property type="entry name" value="HDIG"/>
    <property type="match status" value="1"/>
</dbReference>
<dbReference type="InterPro" id="IPR003607">
    <property type="entry name" value="HD/PDEase_dom"/>
</dbReference>
<evidence type="ECO:0000256" key="1">
    <source>
        <dbReference type="SAM" id="Phobius"/>
    </source>
</evidence>
<name>A0A9D2IVX5_9FIRM</name>
<dbReference type="Gene3D" id="1.10.3210.10">
    <property type="entry name" value="Hypothetical protein af1432"/>
    <property type="match status" value="1"/>
</dbReference>
<protein>
    <submittedName>
        <fullName evidence="3">HD domain-containing protein</fullName>
    </submittedName>
</protein>
<keyword evidence="1" id="KW-1133">Transmembrane helix</keyword>
<evidence type="ECO:0000313" key="4">
    <source>
        <dbReference type="Proteomes" id="UP000824044"/>
    </source>
</evidence>
<keyword evidence="1" id="KW-0812">Transmembrane</keyword>
<dbReference type="Proteomes" id="UP000824044">
    <property type="component" value="Unassembled WGS sequence"/>
</dbReference>
<dbReference type="PROSITE" id="PS51831">
    <property type="entry name" value="HD"/>
    <property type="match status" value="1"/>
</dbReference>
<accession>A0A9D2IVX5</accession>
<evidence type="ECO:0000259" key="2">
    <source>
        <dbReference type="PROSITE" id="PS51831"/>
    </source>
</evidence>
<feature type="transmembrane region" description="Helical" evidence="1">
    <location>
        <begin position="216"/>
        <end position="241"/>
    </location>
</feature>
<sequence length="494" mass="54955">MKLEGEKKRGGLVGSAFALAASYLVLCLVCFLMIVINDPAHWTSYFVENYTDLLTLAVCALLLCFIVYYYYYFEDRAFVAQARNVVLIFSLFISCIVLCYAFGKLIGIYARPCALLALLCVFLFNRRQAILLNFIFSVIMFVIDTYTNNFSVDGATTQVYYSLMLNFVCGTFAIFAAAGAKTRGGLLLTGCAISVPTVIIVTLLQVATIYTDLVNFFISIGCAVFGCVVSGILALAGLPIFEKLFNRLTVFRLRELTSTNAPLLVRLKQEAPGTFNHSLVVAQLAESCAVAIGENAELARAAAYYHDVGKLKQPDCFTENQTDYNVHDELMPELSADIIRSHARDGYELLTAAHFPKIIADCAREHHGTLPIKYFYNKAMRLSGGEADVGDYSYLGPTPRSRIAAIIMIADASEAATRALKDRSPEKVEHTIRTIIEERMDLDQFADCDITIRDLSVIRQTLVETLSGVHHHRVEYPAIRFNRDRKAVKEEDKG</sequence>
<keyword evidence="1" id="KW-0472">Membrane</keyword>
<feature type="transmembrane region" description="Helical" evidence="1">
    <location>
        <begin position="54"/>
        <end position="73"/>
    </location>
</feature>
<dbReference type="CDD" id="cd00077">
    <property type="entry name" value="HDc"/>
    <property type="match status" value="1"/>
</dbReference>
<reference evidence="3" key="2">
    <citation type="submission" date="2021-04" db="EMBL/GenBank/DDBJ databases">
        <authorList>
            <person name="Gilroy R."/>
        </authorList>
    </citation>
    <scope>NUCLEOTIDE SEQUENCE</scope>
    <source>
        <strain evidence="3">CHK33-5263</strain>
    </source>
</reference>
<dbReference type="InterPro" id="IPR011621">
    <property type="entry name" value="Metal-dep_PHydrolase_7TM_intra"/>
</dbReference>
<feature type="transmembrane region" description="Helical" evidence="1">
    <location>
        <begin position="186"/>
        <end position="210"/>
    </location>
</feature>
<feature type="domain" description="HD" evidence="2">
    <location>
        <begin position="274"/>
        <end position="416"/>
    </location>
</feature>